<feature type="compositionally biased region" description="Low complexity" evidence="1">
    <location>
        <begin position="351"/>
        <end position="369"/>
    </location>
</feature>
<feature type="region of interest" description="Disordered" evidence="1">
    <location>
        <begin position="808"/>
        <end position="886"/>
    </location>
</feature>
<feature type="compositionally biased region" description="Polar residues" evidence="1">
    <location>
        <begin position="468"/>
        <end position="483"/>
    </location>
</feature>
<dbReference type="OrthoDB" id="7870459at2"/>
<feature type="compositionally biased region" description="Polar residues" evidence="1">
    <location>
        <begin position="772"/>
        <end position="782"/>
    </location>
</feature>
<feature type="compositionally biased region" description="Low complexity" evidence="1">
    <location>
        <begin position="619"/>
        <end position="628"/>
    </location>
</feature>
<organism evidence="2 3">
    <name type="scientific">Paracoccus methylarcula</name>
    <dbReference type="NCBI Taxonomy" id="72022"/>
    <lineage>
        <taxon>Bacteria</taxon>
        <taxon>Pseudomonadati</taxon>
        <taxon>Pseudomonadota</taxon>
        <taxon>Alphaproteobacteria</taxon>
        <taxon>Rhodobacterales</taxon>
        <taxon>Paracoccaceae</taxon>
        <taxon>Paracoccus</taxon>
    </lineage>
</organism>
<sequence length="886" mass="90793">MNKHAAPEFAMSFTQDAVLLERREGLGWQPLGQAPFSEGNVAAKLNALREDHGHGSSDLDTVLVIPDDQILYTRLTASPGADVPTAIGRALEGMTPYKAEELAFDWCPDEDGRIDSLRVAAVSRKTLEEAEDFARLQGFRPSGFIARPEDERFDGQPDFGASELARQERSAPPFSKPDLRQAGITSDRIEIAEPEDEQPAITRITPHYVMPEPVAAAMAEPAPAEAAIGVDMPLPQEDVTPTEEAETGDGNPRNAAPAVIRHGDRRPDAAPAGLSPRARAIHAKAAEARSRRGDADASDAAKAGGIVQRWRDSPPSTLSIMVGLLVAVMLVALLFLGGSPDSGPELAETPASQAETGAAAGADGTASDEPAPVASDTEANAGSQIDTAERNETGQAAADPEILPEDATARDGAAANSGNADPSDPEAAPQDALTAALTEALQDTTAAERITEPAGPSGAETEADETGSSEAETADSSRSQPQILQGEAARIASGQAVERAVAATSAAAPAEETSSETSSSPVEPAEPAASTPASRRLSSSARPPRAAPQQAQAPAPSDSRPVVPANPQPYEQRTEPAPQRLTGQRPPSRPAAATGTAAPAPTPAAANAETTSRPASGTASDSAASPRPSARPPARPDDLTLLEEGSVPDDGADTRLTRSEQLFLEGLLRDLRRAEAGSAGLSKAERGAVIRLAQARPQRKPLAVAGPSQDAVRSAVAEALTSSERPVSRADSDDGGGGGSSGGGASLAGLDHSSRPAERPGSLAARAESGSDPGNSSLSRSAVENAIASAVENSTASPGAVALTALTSSAIPPRRGDAAPSAPTADDLRSAAKQQETEAAREAALAEQRRQDAELQAQAEARARERAAADAQAEAQARAAAEARAP</sequence>
<keyword evidence="3" id="KW-1185">Reference proteome</keyword>
<dbReference type="AlphaFoldDB" id="A0A3R7LIT6"/>
<feature type="compositionally biased region" description="Gly residues" evidence="1">
    <location>
        <begin position="735"/>
        <end position="746"/>
    </location>
</feature>
<feature type="region of interest" description="Disordered" evidence="1">
    <location>
        <begin position="343"/>
        <end position="657"/>
    </location>
</feature>
<dbReference type="Proteomes" id="UP000238137">
    <property type="component" value="Unassembled WGS sequence"/>
</dbReference>
<feature type="compositionally biased region" description="Basic and acidic residues" evidence="1">
    <location>
        <begin position="826"/>
        <end position="841"/>
    </location>
</feature>
<feature type="compositionally biased region" description="Polar residues" evidence="1">
    <location>
        <begin position="377"/>
        <end position="386"/>
    </location>
</feature>
<comment type="caution">
    <text evidence="2">The sequence shown here is derived from an EMBL/GenBank/DDBJ whole genome shotgun (WGS) entry which is preliminary data.</text>
</comment>
<dbReference type="SUPFAM" id="SSF53067">
    <property type="entry name" value="Actin-like ATPase domain"/>
    <property type="match status" value="1"/>
</dbReference>
<feature type="compositionally biased region" description="Low complexity" evidence="1">
    <location>
        <begin position="496"/>
        <end position="561"/>
    </location>
</feature>
<evidence type="ECO:0000313" key="3">
    <source>
        <dbReference type="Proteomes" id="UP000238137"/>
    </source>
</evidence>
<feature type="compositionally biased region" description="Low complexity" evidence="1">
    <location>
        <begin position="590"/>
        <end position="611"/>
    </location>
</feature>
<name>A0A3R7LIT6_9RHOB</name>
<reference evidence="2" key="1">
    <citation type="submission" date="2018-05" db="EMBL/GenBank/DDBJ databases">
        <title>Reclassification of Methylarcula marina and Methylarcula terricola as Paracoccus methylarcula sp.nov., comb.nov. and Paracoccus terricola comb.nov.</title>
        <authorList>
            <person name="Shmareva M.N."/>
            <person name="Doronina N.V."/>
            <person name="Vasilenko O.V."/>
            <person name="Tarlachkov S.V."/>
            <person name="Trotsenko Y.A."/>
        </authorList>
    </citation>
    <scope>NUCLEOTIDE SEQUENCE [LARGE SCALE GENOMIC DNA]</scope>
    <source>
        <strain evidence="2">VKM B-2159</strain>
    </source>
</reference>
<evidence type="ECO:0008006" key="4">
    <source>
        <dbReference type="Google" id="ProtNLM"/>
    </source>
</evidence>
<dbReference type="InterPro" id="IPR043129">
    <property type="entry name" value="ATPase_NBD"/>
</dbReference>
<proteinExistence type="predicted"/>
<feature type="region of interest" description="Disordered" evidence="1">
    <location>
        <begin position="692"/>
        <end position="782"/>
    </location>
</feature>
<feature type="non-terminal residue" evidence="2">
    <location>
        <position position="886"/>
    </location>
</feature>
<feature type="region of interest" description="Disordered" evidence="1">
    <location>
        <begin position="235"/>
        <end position="303"/>
    </location>
</feature>
<feature type="compositionally biased region" description="Basic and acidic residues" evidence="1">
    <location>
        <begin position="284"/>
        <end position="295"/>
    </location>
</feature>
<evidence type="ECO:0000256" key="1">
    <source>
        <dbReference type="SAM" id="MobiDB-lite"/>
    </source>
</evidence>
<dbReference type="EMBL" id="PXNQ02000002">
    <property type="protein sequence ID" value="RNF35450.1"/>
    <property type="molecule type" value="Genomic_DNA"/>
</dbReference>
<protein>
    <recommendedName>
        <fullName evidence="4">Translation initiation factor 2</fullName>
    </recommendedName>
</protein>
<feature type="region of interest" description="Disordered" evidence="1">
    <location>
        <begin position="164"/>
        <end position="183"/>
    </location>
</feature>
<evidence type="ECO:0000313" key="2">
    <source>
        <dbReference type="EMBL" id="RNF35450.1"/>
    </source>
</evidence>
<dbReference type="RefSeq" id="WP_106690063.1">
    <property type="nucleotide sequence ID" value="NZ_PXNQ02000002.1"/>
</dbReference>
<feature type="compositionally biased region" description="Low complexity" evidence="1">
    <location>
        <begin position="869"/>
        <end position="886"/>
    </location>
</feature>
<accession>A0A3R7LIT6</accession>
<gene>
    <name evidence="2" type="ORF">A7A09_003160</name>
</gene>